<accession>A0A1Y6IRN1</accession>
<proteinExistence type="predicted"/>
<name>A0A1Y6IRN1_9VIBR</name>
<sequence>MDMAIEQISSRVIKKLRQNGCEVVMATKTPRRVMINIEQPTTEMMYRAMEIRQQQHGTRSTIYTLPIDGCMVHWKHPYAS</sequence>
<evidence type="ECO:0000313" key="2">
    <source>
        <dbReference type="Proteomes" id="UP000196125"/>
    </source>
</evidence>
<protein>
    <submittedName>
        <fullName evidence="1">Uncharacterized protein</fullName>
    </submittedName>
</protein>
<organism evidence="1 2">
    <name type="scientific">Vibrio mangrovi</name>
    <dbReference type="NCBI Taxonomy" id="474394"/>
    <lineage>
        <taxon>Bacteria</taxon>
        <taxon>Pseudomonadati</taxon>
        <taxon>Pseudomonadota</taxon>
        <taxon>Gammaproteobacteria</taxon>
        <taxon>Vibrionales</taxon>
        <taxon>Vibrionaceae</taxon>
        <taxon>Vibrio</taxon>
    </lineage>
</organism>
<dbReference type="AlphaFoldDB" id="A0A1Y6IRN1"/>
<dbReference type="Proteomes" id="UP000196125">
    <property type="component" value="Unassembled WGS sequence"/>
</dbReference>
<dbReference type="EMBL" id="FXXI01000001">
    <property type="protein sequence ID" value="SMR99450.1"/>
    <property type="molecule type" value="Genomic_DNA"/>
</dbReference>
<gene>
    <name evidence="1" type="ORF">VIM7927_00675</name>
</gene>
<evidence type="ECO:0000313" key="1">
    <source>
        <dbReference type="EMBL" id="SMR99450.1"/>
    </source>
</evidence>
<reference evidence="1 2" key="1">
    <citation type="submission" date="2017-05" db="EMBL/GenBank/DDBJ databases">
        <authorList>
            <person name="Song R."/>
            <person name="Chenine A.L."/>
            <person name="Ruprecht R.M."/>
        </authorList>
    </citation>
    <scope>NUCLEOTIDE SEQUENCE [LARGE SCALE GENOMIC DNA]</scope>
    <source>
        <strain evidence="1 2">CECT 7927</strain>
    </source>
</reference>